<dbReference type="Proteomes" id="UP000608071">
    <property type="component" value="Unassembled WGS sequence"/>
</dbReference>
<evidence type="ECO:0000313" key="2">
    <source>
        <dbReference type="EMBL" id="MBD7969742.1"/>
    </source>
</evidence>
<reference evidence="2 3" key="1">
    <citation type="submission" date="2020-08" db="EMBL/GenBank/DDBJ databases">
        <title>A Genomic Blueprint of the Chicken Gut Microbiome.</title>
        <authorList>
            <person name="Gilroy R."/>
            <person name="Ravi A."/>
            <person name="Getino M."/>
            <person name="Pursley I."/>
            <person name="Horton D.L."/>
            <person name="Alikhan N.-F."/>
            <person name="Baker D."/>
            <person name="Gharbi K."/>
            <person name="Hall N."/>
            <person name="Watson M."/>
            <person name="Adriaenssens E.M."/>
            <person name="Foster-Nyarko E."/>
            <person name="Jarju S."/>
            <person name="Secka A."/>
            <person name="Antonio M."/>
            <person name="Oren A."/>
            <person name="Chaudhuri R."/>
            <person name="La Ragione R.M."/>
            <person name="Hildebrand F."/>
            <person name="Pallen M.J."/>
        </authorList>
    </citation>
    <scope>NUCLEOTIDE SEQUENCE [LARGE SCALE GENOMIC DNA]</scope>
    <source>
        <strain evidence="2 3">Sa2BVA9</strain>
    </source>
</reference>
<keyword evidence="2" id="KW-0489">Methyltransferase</keyword>
<evidence type="ECO:0000259" key="1">
    <source>
        <dbReference type="Pfam" id="PF13649"/>
    </source>
</evidence>
<dbReference type="GO" id="GO:0008168">
    <property type="term" value="F:methyltransferase activity"/>
    <property type="evidence" value="ECO:0007669"/>
    <property type="project" value="UniProtKB-KW"/>
</dbReference>
<accession>A0ABR8T1V7</accession>
<dbReference type="RefSeq" id="WP_191802118.1">
    <property type="nucleotide sequence ID" value="NZ_JACSQL010000008.1"/>
</dbReference>
<dbReference type="InterPro" id="IPR029063">
    <property type="entry name" value="SAM-dependent_MTases_sf"/>
</dbReference>
<gene>
    <name evidence="2" type="ORF">H9647_16895</name>
</gene>
<keyword evidence="3" id="KW-1185">Reference proteome</keyword>
<feature type="domain" description="Methyltransferase" evidence="1">
    <location>
        <begin position="24"/>
        <end position="111"/>
    </location>
</feature>
<dbReference type="Gene3D" id="3.40.50.150">
    <property type="entry name" value="Vaccinia Virus protein VP39"/>
    <property type="match status" value="1"/>
</dbReference>
<comment type="caution">
    <text evidence="2">The sequence shown here is derived from an EMBL/GenBank/DDBJ whole genome shotgun (WGS) entry which is preliminary data.</text>
</comment>
<sequence>MYHEIQKTDFLPLLSELLRFSDSVLDVGSGLGVLLEYYESRLIVALDIHRPYLEHRVYRAPHVIPLNADAKLLDQLFLPNSFSAVTMIDSLEHFTKEDGTSILQQAEKIAKNRIIIFTPRGFFPQEGVDHYNLQGEVYQNHYSGWEAEELESIGYQVIVLKGFHNQKNPSFEESYGTEHEPVDALLAWKILDE</sequence>
<organism evidence="2 3">
    <name type="scientific">Paenibacillus gallinarum</name>
    <dbReference type="NCBI Taxonomy" id="2762232"/>
    <lineage>
        <taxon>Bacteria</taxon>
        <taxon>Bacillati</taxon>
        <taxon>Bacillota</taxon>
        <taxon>Bacilli</taxon>
        <taxon>Bacillales</taxon>
        <taxon>Paenibacillaceae</taxon>
        <taxon>Paenibacillus</taxon>
    </lineage>
</organism>
<dbReference type="CDD" id="cd02440">
    <property type="entry name" value="AdoMet_MTases"/>
    <property type="match status" value="1"/>
</dbReference>
<protein>
    <submittedName>
        <fullName evidence="2">Class I SAM-dependent methyltransferase</fullName>
    </submittedName>
</protein>
<name>A0ABR8T1V7_9BACL</name>
<dbReference type="SUPFAM" id="SSF53335">
    <property type="entry name" value="S-adenosyl-L-methionine-dependent methyltransferases"/>
    <property type="match status" value="1"/>
</dbReference>
<dbReference type="EMBL" id="JACSQL010000008">
    <property type="protein sequence ID" value="MBD7969742.1"/>
    <property type="molecule type" value="Genomic_DNA"/>
</dbReference>
<dbReference type="Pfam" id="PF13649">
    <property type="entry name" value="Methyltransf_25"/>
    <property type="match status" value="1"/>
</dbReference>
<dbReference type="InterPro" id="IPR041698">
    <property type="entry name" value="Methyltransf_25"/>
</dbReference>
<evidence type="ECO:0000313" key="3">
    <source>
        <dbReference type="Proteomes" id="UP000608071"/>
    </source>
</evidence>
<dbReference type="GO" id="GO:0032259">
    <property type="term" value="P:methylation"/>
    <property type="evidence" value="ECO:0007669"/>
    <property type="project" value="UniProtKB-KW"/>
</dbReference>
<keyword evidence="2" id="KW-0808">Transferase</keyword>
<proteinExistence type="predicted"/>